<dbReference type="InterPro" id="IPR050857">
    <property type="entry name" value="D-2-hydroxyacid_DH"/>
</dbReference>
<keyword evidence="8" id="KW-1185">Reference proteome</keyword>
<keyword evidence="2 4" id="KW-0560">Oxidoreductase</keyword>
<evidence type="ECO:0000256" key="2">
    <source>
        <dbReference type="ARBA" id="ARBA00023002"/>
    </source>
</evidence>
<organism evidence="7 8">
    <name type="scientific">Agaricicola taiwanensis</name>
    <dbReference type="NCBI Taxonomy" id="591372"/>
    <lineage>
        <taxon>Bacteria</taxon>
        <taxon>Pseudomonadati</taxon>
        <taxon>Pseudomonadota</taxon>
        <taxon>Alphaproteobacteria</taxon>
        <taxon>Rhodobacterales</taxon>
        <taxon>Paracoccaceae</taxon>
        <taxon>Agaricicola</taxon>
    </lineage>
</organism>
<keyword evidence="3" id="KW-0520">NAD</keyword>
<comment type="similarity">
    <text evidence="1 4">Belongs to the D-isomer specific 2-hydroxyacid dehydrogenase family.</text>
</comment>
<dbReference type="PROSITE" id="PS00671">
    <property type="entry name" value="D_2_HYDROXYACID_DH_3"/>
    <property type="match status" value="1"/>
</dbReference>
<sequence>MRIAVLDDYQGLTHSIVDWSRVPDVTIVPFTDHVHDEDQLVARLQDFDGVMRIRERTEFPRRVLERLPKLKLLLATGMRNKLSIDLDAAKELGITVTTTEAIHSTTVEVTWALILSLMRHLPQETASLRAGGWQIGLGRSCVGKTLAVLGLGNMGTPVAQIGKLLGMEVIAWSPNLTPERTAPYGIECVSKADLFSRADVLTIHIPLADATRNIVSAEDIGRMKETAYLINTSRPALVDQTALVTALKERKIGGAGLDVFPVEPLPKDDPFRHLPNVVATPHIGFVVEQNYKLFYEQSLENLEAFLKGKPIRLIGGADAPPNL</sequence>
<dbReference type="EMBL" id="BMCP01000001">
    <property type="protein sequence ID" value="GGE35636.1"/>
    <property type="molecule type" value="Genomic_DNA"/>
</dbReference>
<comment type="caution">
    <text evidence="7">The sequence shown here is derived from an EMBL/GenBank/DDBJ whole genome shotgun (WGS) entry which is preliminary data.</text>
</comment>
<dbReference type="PANTHER" id="PTHR42789:SF1">
    <property type="entry name" value="D-ISOMER SPECIFIC 2-HYDROXYACID DEHYDROGENASE FAMILY PROTEIN (AFU_ORTHOLOGUE AFUA_6G10090)"/>
    <property type="match status" value="1"/>
</dbReference>
<dbReference type="Pfam" id="PF02826">
    <property type="entry name" value="2-Hacid_dh_C"/>
    <property type="match status" value="1"/>
</dbReference>
<dbReference type="SUPFAM" id="SSF52283">
    <property type="entry name" value="Formate/glycerate dehydrogenase catalytic domain-like"/>
    <property type="match status" value="1"/>
</dbReference>
<dbReference type="CDD" id="cd12169">
    <property type="entry name" value="PGDH_like_1"/>
    <property type="match status" value="1"/>
</dbReference>
<evidence type="ECO:0000256" key="1">
    <source>
        <dbReference type="ARBA" id="ARBA00005854"/>
    </source>
</evidence>
<gene>
    <name evidence="7" type="ORF">GCM10007276_11330</name>
</gene>
<reference evidence="7" key="2">
    <citation type="submission" date="2020-09" db="EMBL/GenBank/DDBJ databases">
        <authorList>
            <person name="Sun Q."/>
            <person name="Sedlacek I."/>
        </authorList>
    </citation>
    <scope>NUCLEOTIDE SEQUENCE</scope>
    <source>
        <strain evidence="7">CCM 7684</strain>
    </source>
</reference>
<name>A0A8J2YGJ4_9RHOB</name>
<dbReference type="Pfam" id="PF00389">
    <property type="entry name" value="2-Hacid_dh"/>
    <property type="match status" value="1"/>
</dbReference>
<dbReference type="GO" id="GO:0051287">
    <property type="term" value="F:NAD binding"/>
    <property type="evidence" value="ECO:0007669"/>
    <property type="project" value="InterPro"/>
</dbReference>
<evidence type="ECO:0000259" key="5">
    <source>
        <dbReference type="Pfam" id="PF00389"/>
    </source>
</evidence>
<dbReference type="SUPFAM" id="SSF51735">
    <property type="entry name" value="NAD(P)-binding Rossmann-fold domains"/>
    <property type="match status" value="1"/>
</dbReference>
<feature type="domain" description="D-isomer specific 2-hydroxyacid dehydrogenase catalytic" evidence="5">
    <location>
        <begin position="27"/>
        <end position="311"/>
    </location>
</feature>
<dbReference type="InterPro" id="IPR036291">
    <property type="entry name" value="NAD(P)-bd_dom_sf"/>
</dbReference>
<dbReference type="InterPro" id="IPR006140">
    <property type="entry name" value="D-isomer_DH_NAD-bd"/>
</dbReference>
<evidence type="ECO:0000256" key="4">
    <source>
        <dbReference type="RuleBase" id="RU003719"/>
    </source>
</evidence>
<dbReference type="Gene3D" id="3.40.50.720">
    <property type="entry name" value="NAD(P)-binding Rossmann-like Domain"/>
    <property type="match status" value="2"/>
</dbReference>
<evidence type="ECO:0000313" key="7">
    <source>
        <dbReference type="EMBL" id="GGE35636.1"/>
    </source>
</evidence>
<dbReference type="Proteomes" id="UP000602745">
    <property type="component" value="Unassembled WGS sequence"/>
</dbReference>
<dbReference type="PROSITE" id="PS00670">
    <property type="entry name" value="D_2_HYDROXYACID_DH_2"/>
    <property type="match status" value="1"/>
</dbReference>
<protein>
    <submittedName>
        <fullName evidence="7">2-hydroxyacid dehydrogenase</fullName>
    </submittedName>
</protein>
<evidence type="ECO:0000256" key="3">
    <source>
        <dbReference type="ARBA" id="ARBA00023027"/>
    </source>
</evidence>
<dbReference type="GO" id="GO:0016616">
    <property type="term" value="F:oxidoreductase activity, acting on the CH-OH group of donors, NAD or NADP as acceptor"/>
    <property type="evidence" value="ECO:0007669"/>
    <property type="project" value="InterPro"/>
</dbReference>
<dbReference type="InterPro" id="IPR029753">
    <property type="entry name" value="D-isomer_DH_CS"/>
</dbReference>
<feature type="domain" description="D-isomer specific 2-hydroxyacid dehydrogenase NAD-binding" evidence="6">
    <location>
        <begin position="112"/>
        <end position="284"/>
    </location>
</feature>
<accession>A0A8J2YGJ4</accession>
<proteinExistence type="inferred from homology"/>
<dbReference type="AlphaFoldDB" id="A0A8J2YGJ4"/>
<evidence type="ECO:0000259" key="6">
    <source>
        <dbReference type="Pfam" id="PF02826"/>
    </source>
</evidence>
<dbReference type="InterPro" id="IPR006139">
    <property type="entry name" value="D-isomer_2_OHA_DH_cat_dom"/>
</dbReference>
<dbReference type="RefSeq" id="WP_188408686.1">
    <property type="nucleotide sequence ID" value="NZ_BMCP01000001.1"/>
</dbReference>
<reference evidence="7" key="1">
    <citation type="journal article" date="2014" name="Int. J. Syst. Evol. Microbiol.">
        <title>Complete genome sequence of Corynebacterium casei LMG S-19264T (=DSM 44701T), isolated from a smear-ripened cheese.</title>
        <authorList>
            <consortium name="US DOE Joint Genome Institute (JGI-PGF)"/>
            <person name="Walter F."/>
            <person name="Albersmeier A."/>
            <person name="Kalinowski J."/>
            <person name="Ruckert C."/>
        </authorList>
    </citation>
    <scope>NUCLEOTIDE SEQUENCE</scope>
    <source>
        <strain evidence="7">CCM 7684</strain>
    </source>
</reference>
<dbReference type="PANTHER" id="PTHR42789">
    <property type="entry name" value="D-ISOMER SPECIFIC 2-HYDROXYACID DEHYDROGENASE FAMILY PROTEIN (AFU_ORTHOLOGUE AFUA_6G10090)"/>
    <property type="match status" value="1"/>
</dbReference>
<evidence type="ECO:0000313" key="8">
    <source>
        <dbReference type="Proteomes" id="UP000602745"/>
    </source>
</evidence>